<dbReference type="OrthoDB" id="1414387at2"/>
<proteinExistence type="predicted"/>
<organism evidence="2 3">
    <name type="scientific">Paraflavitalea soli</name>
    <dbReference type="NCBI Taxonomy" id="2315862"/>
    <lineage>
        <taxon>Bacteria</taxon>
        <taxon>Pseudomonadati</taxon>
        <taxon>Bacteroidota</taxon>
        <taxon>Chitinophagia</taxon>
        <taxon>Chitinophagales</taxon>
        <taxon>Chitinophagaceae</taxon>
        <taxon>Paraflavitalea</taxon>
    </lineage>
</organism>
<dbReference type="AlphaFoldDB" id="A0A3B7MLQ2"/>
<dbReference type="Gene3D" id="3.40.50.1110">
    <property type="entry name" value="SGNH hydrolase"/>
    <property type="match status" value="1"/>
</dbReference>
<keyword evidence="1" id="KW-0812">Transmembrane</keyword>
<dbReference type="Proteomes" id="UP000263900">
    <property type="component" value="Chromosome"/>
</dbReference>
<evidence type="ECO:0008006" key="4">
    <source>
        <dbReference type="Google" id="ProtNLM"/>
    </source>
</evidence>
<dbReference type="InterPro" id="IPR036514">
    <property type="entry name" value="SGNH_hydro_sf"/>
</dbReference>
<evidence type="ECO:0000313" key="3">
    <source>
        <dbReference type="Proteomes" id="UP000263900"/>
    </source>
</evidence>
<dbReference type="SUPFAM" id="SSF52266">
    <property type="entry name" value="SGNH hydrolase"/>
    <property type="match status" value="1"/>
</dbReference>
<evidence type="ECO:0000313" key="2">
    <source>
        <dbReference type="EMBL" id="AXY75434.1"/>
    </source>
</evidence>
<feature type="transmembrane region" description="Helical" evidence="1">
    <location>
        <begin position="32"/>
        <end position="57"/>
    </location>
</feature>
<dbReference type="RefSeq" id="WP_119051315.1">
    <property type="nucleotide sequence ID" value="NZ_CP032157.1"/>
</dbReference>
<keyword evidence="1" id="KW-0472">Membrane</keyword>
<evidence type="ECO:0000256" key="1">
    <source>
        <dbReference type="SAM" id="Phobius"/>
    </source>
</evidence>
<name>A0A3B7MLQ2_9BACT</name>
<keyword evidence="1" id="KW-1133">Transmembrane helix</keyword>
<gene>
    <name evidence="2" type="ORF">D3H65_16235</name>
</gene>
<protein>
    <recommendedName>
        <fullName evidence="4">SGNH/GDSL hydrolase family protein</fullName>
    </recommendedName>
</protein>
<sequence length="411" mass="47058">MKWVRVFLYLIVGCLFLEVLKTIIVRQHYISSYFWATILICLQFLCIIMFFLFLLFSILFRKYQGRKRWIMPLAVTLGLLVLMELCTAYLLRNPRHIPSFLKWSFAYYYDYYNCPLPQFEPKAAAYSTELFYTLKPGAHFRYFNCEFSNAYSINSKGVRDDENSLQSPGIICLGDSYAMGWGVGQQETFAQQLEQLSGMKTLNGGVSSYGTAREMAQLGQLDTSALKYLVIQYCSNDIGENQAYIGNHYVLPVSGKAYYDSVVAGQQIQRHYFPGKYSLLISQSLVKKKINGIAPVFPLLFERESPFGDEVQHAAAFVDILYNTSRINFSKTKVIVTVLDSYDRLNNHFLEQVTRLASQAPYKDRFAGNLLVLNMAGILQPDDYYELDLHIRASGHKKVADGLWQMISGKP</sequence>
<reference evidence="2 3" key="1">
    <citation type="submission" date="2018-09" db="EMBL/GenBank/DDBJ databases">
        <title>Genome sequencing of strain 6GH32-13.</title>
        <authorList>
            <person name="Weon H.-Y."/>
            <person name="Heo J."/>
            <person name="Kwon S.-W."/>
        </authorList>
    </citation>
    <scope>NUCLEOTIDE SEQUENCE [LARGE SCALE GENOMIC DNA]</scope>
    <source>
        <strain evidence="2 3">5GH32-13</strain>
    </source>
</reference>
<dbReference type="GO" id="GO:0016788">
    <property type="term" value="F:hydrolase activity, acting on ester bonds"/>
    <property type="evidence" value="ECO:0007669"/>
    <property type="project" value="UniProtKB-ARBA"/>
</dbReference>
<feature type="transmembrane region" description="Helical" evidence="1">
    <location>
        <begin position="69"/>
        <end position="91"/>
    </location>
</feature>
<keyword evidence="3" id="KW-1185">Reference proteome</keyword>
<accession>A0A3B7MLQ2</accession>
<dbReference type="EMBL" id="CP032157">
    <property type="protein sequence ID" value="AXY75434.1"/>
    <property type="molecule type" value="Genomic_DNA"/>
</dbReference>
<dbReference type="KEGG" id="pseg:D3H65_16235"/>